<keyword evidence="3" id="KW-0238">DNA-binding</keyword>
<name>A0A544TWH8_9BACI</name>
<gene>
    <name evidence="6" type="ORF">FG384_02170</name>
</gene>
<keyword evidence="2" id="KW-0805">Transcription regulation</keyword>
<evidence type="ECO:0000313" key="7">
    <source>
        <dbReference type="Proteomes" id="UP000316626"/>
    </source>
</evidence>
<feature type="domain" description="HTH lysR-type" evidence="5">
    <location>
        <begin position="1"/>
        <end position="58"/>
    </location>
</feature>
<evidence type="ECO:0000259" key="5">
    <source>
        <dbReference type="PROSITE" id="PS50931"/>
    </source>
</evidence>
<evidence type="ECO:0000256" key="4">
    <source>
        <dbReference type="ARBA" id="ARBA00023163"/>
    </source>
</evidence>
<dbReference type="SUPFAM" id="SSF53850">
    <property type="entry name" value="Periplasmic binding protein-like II"/>
    <property type="match status" value="1"/>
</dbReference>
<organism evidence="6 7">
    <name type="scientific">Psychrobacillus vulpis</name>
    <dbReference type="NCBI Taxonomy" id="2325572"/>
    <lineage>
        <taxon>Bacteria</taxon>
        <taxon>Bacillati</taxon>
        <taxon>Bacillota</taxon>
        <taxon>Bacilli</taxon>
        <taxon>Bacillales</taxon>
        <taxon>Bacillaceae</taxon>
        <taxon>Psychrobacillus</taxon>
    </lineage>
</organism>
<dbReference type="PRINTS" id="PR00039">
    <property type="entry name" value="HTHLYSR"/>
</dbReference>
<dbReference type="OrthoDB" id="9803735at2"/>
<keyword evidence="7" id="KW-1185">Reference proteome</keyword>
<dbReference type="GO" id="GO:0000976">
    <property type="term" value="F:transcription cis-regulatory region binding"/>
    <property type="evidence" value="ECO:0007669"/>
    <property type="project" value="TreeGrafter"/>
</dbReference>
<evidence type="ECO:0000256" key="1">
    <source>
        <dbReference type="ARBA" id="ARBA00009437"/>
    </source>
</evidence>
<accession>A0A544TWH8</accession>
<dbReference type="InterPro" id="IPR005119">
    <property type="entry name" value="LysR_subst-bd"/>
</dbReference>
<dbReference type="InterPro" id="IPR036390">
    <property type="entry name" value="WH_DNA-bd_sf"/>
</dbReference>
<proteinExistence type="inferred from homology"/>
<dbReference type="PROSITE" id="PS50931">
    <property type="entry name" value="HTH_LYSR"/>
    <property type="match status" value="1"/>
</dbReference>
<dbReference type="PANTHER" id="PTHR30126">
    <property type="entry name" value="HTH-TYPE TRANSCRIPTIONAL REGULATOR"/>
    <property type="match status" value="1"/>
</dbReference>
<reference evidence="6 7" key="1">
    <citation type="submission" date="2019-06" db="EMBL/GenBank/DDBJ databases">
        <title>Psychrobacillus vulpis sp. nov., a new species isolated from feces of a red fox that inhabits in The Tablas de Daimiel Natural Park, Albacete, Spain.</title>
        <authorList>
            <person name="Rodriguez M."/>
            <person name="Reina J.C."/>
            <person name="Bejar V."/>
            <person name="Llamas I."/>
        </authorList>
    </citation>
    <scope>NUCLEOTIDE SEQUENCE [LARGE SCALE GENOMIC DNA]</scope>
    <source>
        <strain evidence="6 7">Z8</strain>
    </source>
</reference>
<dbReference type="Pfam" id="PF03466">
    <property type="entry name" value="LysR_substrate"/>
    <property type="match status" value="1"/>
</dbReference>
<dbReference type="EMBL" id="VDGI01000001">
    <property type="protein sequence ID" value="TQR21777.1"/>
    <property type="molecule type" value="Genomic_DNA"/>
</dbReference>
<dbReference type="AlphaFoldDB" id="A0A544TWH8"/>
<dbReference type="CDD" id="cd05466">
    <property type="entry name" value="PBP2_LTTR_substrate"/>
    <property type="match status" value="1"/>
</dbReference>
<dbReference type="PANTHER" id="PTHR30126:SF64">
    <property type="entry name" value="HTH-TYPE TRANSCRIPTIONAL REGULATOR CITR"/>
    <property type="match status" value="1"/>
</dbReference>
<dbReference type="GO" id="GO:0003700">
    <property type="term" value="F:DNA-binding transcription factor activity"/>
    <property type="evidence" value="ECO:0007669"/>
    <property type="project" value="InterPro"/>
</dbReference>
<comment type="caution">
    <text evidence="6">The sequence shown here is derived from an EMBL/GenBank/DDBJ whole genome shotgun (WGS) entry which is preliminary data.</text>
</comment>
<dbReference type="InterPro" id="IPR036388">
    <property type="entry name" value="WH-like_DNA-bd_sf"/>
</dbReference>
<evidence type="ECO:0000313" key="6">
    <source>
        <dbReference type="EMBL" id="TQR21777.1"/>
    </source>
</evidence>
<protein>
    <submittedName>
        <fullName evidence="6">LysR family transcriptional regulator</fullName>
    </submittedName>
</protein>
<dbReference type="RefSeq" id="WP_142640903.1">
    <property type="nucleotide sequence ID" value="NZ_VDGI01000001.1"/>
</dbReference>
<evidence type="ECO:0000256" key="3">
    <source>
        <dbReference type="ARBA" id="ARBA00023125"/>
    </source>
</evidence>
<keyword evidence="4" id="KW-0804">Transcription</keyword>
<dbReference type="FunFam" id="1.10.10.10:FF:000001">
    <property type="entry name" value="LysR family transcriptional regulator"/>
    <property type="match status" value="1"/>
</dbReference>
<dbReference type="InterPro" id="IPR000847">
    <property type="entry name" value="LysR_HTH_N"/>
</dbReference>
<dbReference type="Proteomes" id="UP000316626">
    <property type="component" value="Unassembled WGS sequence"/>
</dbReference>
<dbReference type="Gene3D" id="3.40.190.290">
    <property type="match status" value="1"/>
</dbReference>
<comment type="similarity">
    <text evidence="1">Belongs to the LysR transcriptional regulatory family.</text>
</comment>
<evidence type="ECO:0000256" key="2">
    <source>
        <dbReference type="ARBA" id="ARBA00023015"/>
    </source>
</evidence>
<dbReference type="Pfam" id="PF00126">
    <property type="entry name" value="HTH_1"/>
    <property type="match status" value="1"/>
</dbReference>
<dbReference type="Gene3D" id="1.10.10.10">
    <property type="entry name" value="Winged helix-like DNA-binding domain superfamily/Winged helix DNA-binding domain"/>
    <property type="match status" value="1"/>
</dbReference>
<sequence>MEYQWLKTFIVAAETSNFRKASEKLMISQPGVTVHIKLLEEYLGTPLFNRSKKRVSLTEAGKMFYDEAIQLTKGLEVSVERLHAFTEGYKRKWNIAISPLMAETILPYILRSFMNKYPDLELSIRVEESNNIEDLVWNGEVHMGISALEATRKNIQSIELYEDPLLFIVPTDGYDDESGPVLDTEEYIKKYYLFTHHHPVVWDTLLLQLRQQVITMRTMKVTQAHIVKRFIQEGLGASFLPQSIVKRELTEGRVMHVPFNLFPLPKVKTFLLLQSMGDLEKEFIEKISRYYFS</sequence>
<dbReference type="SUPFAM" id="SSF46785">
    <property type="entry name" value="Winged helix' DNA-binding domain"/>
    <property type="match status" value="1"/>
</dbReference>